<dbReference type="RefSeq" id="WP_282003084.1">
    <property type="nucleotide sequence ID" value="NZ_AP027151.1"/>
</dbReference>
<evidence type="ECO:0000256" key="12">
    <source>
        <dbReference type="ARBA" id="ARBA00044330"/>
    </source>
</evidence>
<evidence type="ECO:0000313" key="14">
    <source>
        <dbReference type="EMBL" id="BDV42557.1"/>
    </source>
</evidence>
<name>A0ABM8EJ96_9BACT</name>
<dbReference type="InterPro" id="IPR011908">
    <property type="entry name" value="LipoPS_heptosylTferase-I"/>
</dbReference>
<keyword evidence="4" id="KW-0997">Cell inner membrane</keyword>
<sequence>MRVLIVKVSALGDVIHTLPVLDYLRQVVPGIEIDWVVEEGNREVLEGHPLLRRLHIVKTKVWRKHPFAAATRREIGALRAAFREASYDIAFDLQGNFKSGLIAWLSGAERRYGFDAEGVRESLNLLFTTNQVPLRRQDYHVSTRSLRVVSVPFGKDYAGMGIGTDIYTTPDDDAAAEALLATLADGFVFLFHNGTTWRTKLWHEEGWIELGRQVAARYADASIVLSWGNEEERKAAETIAAGIGGAARVLPKLTVKGLCALIKKVDLVVGGDTGPVHLAAAVGTPTVSFYRSTDGQRNGPRGDSHVLVQSPLPCRACLRKECDKDRACRSSITATALLAGIDRLLSPPFPSVG</sequence>
<evidence type="ECO:0000256" key="8">
    <source>
        <dbReference type="ARBA" id="ARBA00023136"/>
    </source>
</evidence>
<evidence type="ECO:0000256" key="10">
    <source>
        <dbReference type="ARBA" id="ARBA00044041"/>
    </source>
</evidence>
<dbReference type="EC" id="2.4.99.23" evidence="10"/>
<comment type="pathway">
    <text evidence="2">Bacterial outer membrane biogenesis; LPS core biosynthesis.</text>
</comment>
<dbReference type="PANTHER" id="PTHR30160:SF19">
    <property type="entry name" value="LIPOPOLYSACCHARIDE HEPTOSYLTRANSFERASE 1"/>
    <property type="match status" value="1"/>
</dbReference>
<dbReference type="InterPro" id="IPR051199">
    <property type="entry name" value="LPS_LOS_Heptosyltrfase"/>
</dbReference>
<comment type="catalytic activity">
    <reaction evidence="13">
        <text>an alpha-Kdo-(2-&gt;4)-alpha-Kdo-(2-&gt;6)-lipid A + ADP-L-glycero-beta-D-manno-heptose = an L-alpha-D-Hep-(1-&gt;5)-[alpha-Kdo-(2-&gt;4)]-alpha-Kdo-(2-&gt;6)-lipid A + ADP + H(+)</text>
        <dbReference type="Rhea" id="RHEA:74067"/>
        <dbReference type="ChEBI" id="CHEBI:15378"/>
        <dbReference type="ChEBI" id="CHEBI:61506"/>
        <dbReference type="ChEBI" id="CHEBI:176431"/>
        <dbReference type="ChEBI" id="CHEBI:193068"/>
        <dbReference type="ChEBI" id="CHEBI:456216"/>
        <dbReference type="EC" id="2.4.99.23"/>
    </reaction>
</comment>
<keyword evidence="3" id="KW-1003">Cell membrane</keyword>
<evidence type="ECO:0000256" key="1">
    <source>
        <dbReference type="ARBA" id="ARBA00004515"/>
    </source>
</evidence>
<dbReference type="CDD" id="cd03789">
    <property type="entry name" value="GT9_LPS_heptosyltransferase"/>
    <property type="match status" value="1"/>
</dbReference>
<protein>
    <recommendedName>
        <fullName evidence="11">Lipopolysaccharide heptosyltransferase 1</fullName>
        <ecNumber evidence="10">2.4.99.23</ecNumber>
    </recommendedName>
    <alternativeName>
        <fullName evidence="12">ADP-heptose:lipopolysaccharide heptosyltransferase I</fullName>
    </alternativeName>
</protein>
<dbReference type="PANTHER" id="PTHR30160">
    <property type="entry name" value="TETRAACYLDISACCHARIDE 4'-KINASE-RELATED"/>
    <property type="match status" value="1"/>
</dbReference>
<proteinExistence type="inferred from homology"/>
<evidence type="ECO:0000256" key="2">
    <source>
        <dbReference type="ARBA" id="ARBA00004713"/>
    </source>
</evidence>
<evidence type="ECO:0000256" key="11">
    <source>
        <dbReference type="ARBA" id="ARBA00044190"/>
    </source>
</evidence>
<dbReference type="NCBIfam" id="TIGR02193">
    <property type="entry name" value="heptsyl_trn_I"/>
    <property type="match status" value="1"/>
</dbReference>
<evidence type="ECO:0000256" key="6">
    <source>
        <dbReference type="ARBA" id="ARBA00022679"/>
    </source>
</evidence>
<dbReference type="InterPro" id="IPR002201">
    <property type="entry name" value="Glyco_trans_9"/>
</dbReference>
<keyword evidence="8" id="KW-0472">Membrane</keyword>
<comment type="subcellular location">
    <subcellularLocation>
        <location evidence="1">Cell inner membrane</location>
        <topology evidence="1">Peripheral membrane protein</topology>
        <orientation evidence="1">Cytoplasmic side</orientation>
    </subcellularLocation>
</comment>
<keyword evidence="6" id="KW-0808">Transferase</keyword>
<dbReference type="Gene3D" id="3.40.50.2000">
    <property type="entry name" value="Glycogen Phosphorylase B"/>
    <property type="match status" value="2"/>
</dbReference>
<evidence type="ECO:0000256" key="7">
    <source>
        <dbReference type="ARBA" id="ARBA00022985"/>
    </source>
</evidence>
<keyword evidence="7" id="KW-0448">Lipopolysaccharide biosynthesis</keyword>
<evidence type="ECO:0000256" key="3">
    <source>
        <dbReference type="ARBA" id="ARBA00022475"/>
    </source>
</evidence>
<reference evidence="14 15" key="1">
    <citation type="submission" date="2022-12" db="EMBL/GenBank/DDBJ databases">
        <title>Polyphasic characterization of Geotalea uranireducens NIT-SL11 newly isolated from a complex of sewage sludge and microbially reduced graphene oxide.</title>
        <authorList>
            <person name="Xie L."/>
            <person name="Yoshida N."/>
            <person name="Meng L."/>
        </authorList>
    </citation>
    <scope>NUCLEOTIDE SEQUENCE [LARGE SCALE GENOMIC DNA]</scope>
    <source>
        <strain evidence="14 15">NIT-SL11</strain>
    </source>
</reference>
<comment type="similarity">
    <text evidence="9">Belongs to the glycosyltransferase 9 family.</text>
</comment>
<dbReference type="SUPFAM" id="SSF53756">
    <property type="entry name" value="UDP-Glycosyltransferase/glycogen phosphorylase"/>
    <property type="match status" value="1"/>
</dbReference>
<evidence type="ECO:0000256" key="9">
    <source>
        <dbReference type="ARBA" id="ARBA00043995"/>
    </source>
</evidence>
<organism evidence="14 15">
    <name type="scientific">Geotalea uraniireducens</name>
    <dbReference type="NCBI Taxonomy" id="351604"/>
    <lineage>
        <taxon>Bacteria</taxon>
        <taxon>Pseudomonadati</taxon>
        <taxon>Thermodesulfobacteriota</taxon>
        <taxon>Desulfuromonadia</taxon>
        <taxon>Geobacterales</taxon>
        <taxon>Geobacteraceae</taxon>
        <taxon>Geotalea</taxon>
    </lineage>
</organism>
<dbReference type="Proteomes" id="UP001317705">
    <property type="component" value="Chromosome"/>
</dbReference>
<keyword evidence="15" id="KW-1185">Reference proteome</keyword>
<evidence type="ECO:0000256" key="4">
    <source>
        <dbReference type="ARBA" id="ARBA00022519"/>
    </source>
</evidence>
<gene>
    <name evidence="14" type="ORF">GURASL_14800</name>
</gene>
<evidence type="ECO:0000313" key="15">
    <source>
        <dbReference type="Proteomes" id="UP001317705"/>
    </source>
</evidence>
<dbReference type="EMBL" id="AP027151">
    <property type="protein sequence ID" value="BDV42557.1"/>
    <property type="molecule type" value="Genomic_DNA"/>
</dbReference>
<evidence type="ECO:0000256" key="5">
    <source>
        <dbReference type="ARBA" id="ARBA00022676"/>
    </source>
</evidence>
<evidence type="ECO:0000256" key="13">
    <source>
        <dbReference type="ARBA" id="ARBA00049201"/>
    </source>
</evidence>
<dbReference type="Pfam" id="PF01075">
    <property type="entry name" value="Glyco_transf_9"/>
    <property type="match status" value="1"/>
</dbReference>
<keyword evidence="5" id="KW-0328">Glycosyltransferase</keyword>
<accession>A0ABM8EJ96</accession>